<keyword evidence="3" id="KW-1185">Reference proteome</keyword>
<proteinExistence type="predicted"/>
<evidence type="ECO:0000313" key="2">
    <source>
        <dbReference type="EMBL" id="GJD40829.1"/>
    </source>
</evidence>
<feature type="chain" id="PRO_5043685896" evidence="1">
    <location>
        <begin position="18"/>
        <end position="279"/>
    </location>
</feature>
<dbReference type="AlphaFoldDB" id="A0AAV4ZBA0"/>
<dbReference type="EMBL" id="BPQF01000016">
    <property type="protein sequence ID" value="GJD40829.1"/>
    <property type="molecule type" value="Genomic_DNA"/>
</dbReference>
<sequence length="279" mass="30624">MRLLFVFSLFAIHFLTACGFRVPEIQEGGGRVEGQRLVQEILTNITCDLRSAVSDLRAAYPEGTFLDTWGAQMTLTLSQDEKVGLTPSVLWSPLTPTNPAFSLGAGLNFSSDAKRKNLINGYYLVSDLVNARCSDESRSNGLFLLQSDLLLSQWLFTAVSAAITNTINFKTTPLVVKENVFQHQVTFEITTTASATPTWKLKEFTGNSDGNFFSTSRTRTHDLVITFSPASEEVIKAVASNGQQRSKTIVNPSRQGAELHFSTVLSGSIEAGIRNAFQR</sequence>
<protein>
    <submittedName>
        <fullName evidence="2">Uncharacterized protein</fullName>
    </submittedName>
</protein>
<accession>A0AAV4ZBA0</accession>
<comment type="caution">
    <text evidence="2">The sequence shown here is derived from an EMBL/GenBank/DDBJ whole genome shotgun (WGS) entry which is preliminary data.</text>
</comment>
<evidence type="ECO:0000256" key="1">
    <source>
        <dbReference type="SAM" id="SignalP"/>
    </source>
</evidence>
<evidence type="ECO:0000313" key="3">
    <source>
        <dbReference type="Proteomes" id="UP001055307"/>
    </source>
</evidence>
<feature type="signal peptide" evidence="1">
    <location>
        <begin position="1"/>
        <end position="17"/>
    </location>
</feature>
<dbReference type="PROSITE" id="PS51257">
    <property type="entry name" value="PROKAR_LIPOPROTEIN"/>
    <property type="match status" value="1"/>
</dbReference>
<dbReference type="RefSeq" id="WP_192214833.1">
    <property type="nucleotide sequence ID" value="NZ_BPQF01000016.1"/>
</dbReference>
<name>A0AAV4ZBA0_9HYPH</name>
<reference evidence="2" key="2">
    <citation type="submission" date="2021-08" db="EMBL/GenBank/DDBJ databases">
        <authorList>
            <person name="Tani A."/>
            <person name="Ola A."/>
            <person name="Ogura Y."/>
            <person name="Katsura K."/>
            <person name="Hayashi T."/>
        </authorList>
    </citation>
    <scope>NUCLEOTIDE SEQUENCE</scope>
    <source>
        <strain evidence="2">DSM 21893</strain>
    </source>
</reference>
<organism evidence="2 3">
    <name type="scientific">Methylobacterium bullatum</name>
    <dbReference type="NCBI Taxonomy" id="570505"/>
    <lineage>
        <taxon>Bacteria</taxon>
        <taxon>Pseudomonadati</taxon>
        <taxon>Pseudomonadota</taxon>
        <taxon>Alphaproteobacteria</taxon>
        <taxon>Hyphomicrobiales</taxon>
        <taxon>Methylobacteriaceae</taxon>
        <taxon>Methylobacterium</taxon>
    </lineage>
</organism>
<gene>
    <name evidence="2" type="ORF">OICFNHDK_3305</name>
</gene>
<keyword evidence="1" id="KW-0732">Signal</keyword>
<reference evidence="2" key="1">
    <citation type="journal article" date="2016" name="Front. Microbiol.">
        <title>Genome Sequence of the Piezophilic, Mesophilic Sulfate-Reducing Bacterium Desulfovibrio indicus J2T.</title>
        <authorList>
            <person name="Cao J."/>
            <person name="Maignien L."/>
            <person name="Shao Z."/>
            <person name="Alain K."/>
            <person name="Jebbar M."/>
        </authorList>
    </citation>
    <scope>NUCLEOTIDE SEQUENCE</scope>
    <source>
        <strain evidence="2">DSM 21893</strain>
    </source>
</reference>
<dbReference type="Proteomes" id="UP001055307">
    <property type="component" value="Unassembled WGS sequence"/>
</dbReference>